<name>A0ABP9XW25_9FUNG</name>
<accession>A0ABP9XW25</accession>
<dbReference type="EMBL" id="BAABUJ010000011">
    <property type="protein sequence ID" value="GAA5798969.1"/>
    <property type="molecule type" value="Genomic_DNA"/>
</dbReference>
<sequence>MYVLEEEEIDRARNIQNEIYRNNNSSLSEILHYCPNLRDFSIAYTGLFDFGEGLQLEQNKRVYGKVTFGDNVCSSLSSFSRYTSYISDMRMRHGSFVERGRSSNILRGAGVDYIDILMLDTKFDGITYYRNFTRISAIYLKFLKTGDDQPVYYYGEEGRFKKCSLLLESPSEIDESHTMYFYRMRSCT</sequence>
<protein>
    <submittedName>
        <fullName evidence="1">Uncharacterized protein</fullName>
    </submittedName>
</protein>
<proteinExistence type="predicted"/>
<reference evidence="1 2" key="1">
    <citation type="submission" date="2024-04" db="EMBL/GenBank/DDBJ databases">
        <title>genome sequences of Mucor flavus KT1a and Helicostylum pulchrum KT1b strains isolation_sourced from the surface of a dry-aged beef.</title>
        <authorList>
            <person name="Toyotome T."/>
            <person name="Hosono M."/>
            <person name="Torimaru M."/>
            <person name="Fukuda K."/>
            <person name="Mikami N."/>
        </authorList>
    </citation>
    <scope>NUCLEOTIDE SEQUENCE [LARGE SCALE GENOMIC DNA]</scope>
    <source>
        <strain evidence="1 2">KT1b</strain>
    </source>
</reference>
<keyword evidence="2" id="KW-1185">Reference proteome</keyword>
<organism evidence="1 2">
    <name type="scientific">Helicostylum pulchrum</name>
    <dbReference type="NCBI Taxonomy" id="562976"/>
    <lineage>
        <taxon>Eukaryota</taxon>
        <taxon>Fungi</taxon>
        <taxon>Fungi incertae sedis</taxon>
        <taxon>Mucoromycota</taxon>
        <taxon>Mucoromycotina</taxon>
        <taxon>Mucoromycetes</taxon>
        <taxon>Mucorales</taxon>
        <taxon>Mucorineae</taxon>
        <taxon>Mucoraceae</taxon>
        <taxon>Helicostylum</taxon>
    </lineage>
</organism>
<evidence type="ECO:0000313" key="1">
    <source>
        <dbReference type="EMBL" id="GAA5798969.1"/>
    </source>
</evidence>
<evidence type="ECO:0000313" key="2">
    <source>
        <dbReference type="Proteomes" id="UP001476247"/>
    </source>
</evidence>
<dbReference type="Proteomes" id="UP001476247">
    <property type="component" value="Unassembled WGS sequence"/>
</dbReference>
<comment type="caution">
    <text evidence="1">The sequence shown here is derived from an EMBL/GenBank/DDBJ whole genome shotgun (WGS) entry which is preliminary data.</text>
</comment>
<gene>
    <name evidence="1" type="ORF">HPULCUR_004378</name>
</gene>